<evidence type="ECO:0000313" key="2">
    <source>
        <dbReference type="Proteomes" id="UP001610563"/>
    </source>
</evidence>
<organism evidence="1 2">
    <name type="scientific">Aspergillus keveii</name>
    <dbReference type="NCBI Taxonomy" id="714993"/>
    <lineage>
        <taxon>Eukaryota</taxon>
        <taxon>Fungi</taxon>
        <taxon>Dikarya</taxon>
        <taxon>Ascomycota</taxon>
        <taxon>Pezizomycotina</taxon>
        <taxon>Eurotiomycetes</taxon>
        <taxon>Eurotiomycetidae</taxon>
        <taxon>Eurotiales</taxon>
        <taxon>Aspergillaceae</taxon>
        <taxon>Aspergillus</taxon>
        <taxon>Aspergillus subgen. Nidulantes</taxon>
    </lineage>
</organism>
<name>A0ABR4FRT2_9EURO</name>
<keyword evidence="2" id="KW-1185">Reference proteome</keyword>
<accession>A0ABR4FRT2</accession>
<evidence type="ECO:0008006" key="3">
    <source>
        <dbReference type="Google" id="ProtNLM"/>
    </source>
</evidence>
<reference evidence="1 2" key="1">
    <citation type="submission" date="2024-07" db="EMBL/GenBank/DDBJ databases">
        <title>Section-level genome sequencing and comparative genomics of Aspergillus sections Usti and Cavernicolus.</title>
        <authorList>
            <consortium name="Lawrence Berkeley National Laboratory"/>
            <person name="Nybo J.L."/>
            <person name="Vesth T.C."/>
            <person name="Theobald S."/>
            <person name="Frisvad J.C."/>
            <person name="Larsen T.O."/>
            <person name="Kjaerboelling I."/>
            <person name="Rothschild-Mancinelli K."/>
            <person name="Lyhne E.K."/>
            <person name="Kogle M.E."/>
            <person name="Barry K."/>
            <person name="Clum A."/>
            <person name="Na H."/>
            <person name="Ledsgaard L."/>
            <person name="Lin J."/>
            <person name="Lipzen A."/>
            <person name="Kuo A."/>
            <person name="Riley R."/>
            <person name="Mondo S."/>
            <person name="Labutti K."/>
            <person name="Haridas S."/>
            <person name="Pangalinan J."/>
            <person name="Salamov A.A."/>
            <person name="Simmons B.A."/>
            <person name="Magnuson J.K."/>
            <person name="Chen J."/>
            <person name="Drula E."/>
            <person name="Henrissat B."/>
            <person name="Wiebenga A."/>
            <person name="Lubbers R.J."/>
            <person name="Gomes A.C."/>
            <person name="Makela M.R."/>
            <person name="Stajich J."/>
            <person name="Grigoriev I.V."/>
            <person name="Mortensen U.H."/>
            <person name="De Vries R.P."/>
            <person name="Baker S.E."/>
            <person name="Andersen M.R."/>
        </authorList>
    </citation>
    <scope>NUCLEOTIDE SEQUENCE [LARGE SCALE GENOMIC DNA]</scope>
    <source>
        <strain evidence="1 2">CBS 209.92</strain>
    </source>
</reference>
<evidence type="ECO:0000313" key="1">
    <source>
        <dbReference type="EMBL" id="KAL2785924.1"/>
    </source>
</evidence>
<comment type="caution">
    <text evidence="1">The sequence shown here is derived from an EMBL/GenBank/DDBJ whole genome shotgun (WGS) entry which is preliminary data.</text>
</comment>
<dbReference type="EMBL" id="JBFTWV010000130">
    <property type="protein sequence ID" value="KAL2785924.1"/>
    <property type="molecule type" value="Genomic_DNA"/>
</dbReference>
<proteinExistence type="predicted"/>
<gene>
    <name evidence="1" type="ORF">BJX66DRAFT_48357</name>
</gene>
<protein>
    <recommendedName>
        <fullName evidence="3">Secreted protein</fullName>
    </recommendedName>
</protein>
<dbReference type="Proteomes" id="UP001610563">
    <property type="component" value="Unassembled WGS sequence"/>
</dbReference>
<sequence>MPWLLSFFQAPYSTVRCMLRDCFTRFCCATYRPSKSNHYTRETRVSLIQPFSDQTQLSKPLKSKSSRYMLTLYRTARPYVYSTFASISEWYCASPVSLFSPLCQSNKHGTGARPFVAPTHKHHQDQYCLSQLYPDHQRLSHCVTPERLQNAKMRPSQIAT</sequence>